<dbReference type="Pfam" id="PF00589">
    <property type="entry name" value="Phage_integrase"/>
    <property type="match status" value="1"/>
</dbReference>
<evidence type="ECO:0000259" key="3">
    <source>
        <dbReference type="PROSITE" id="PS50878"/>
    </source>
</evidence>
<dbReference type="Gene3D" id="3.10.10.10">
    <property type="entry name" value="HIV Type 1 Reverse Transcriptase, subunit A, domain 1"/>
    <property type="match status" value="1"/>
</dbReference>
<organism evidence="4 5">
    <name type="scientific">Acropora cervicornis</name>
    <name type="common">Staghorn coral</name>
    <dbReference type="NCBI Taxonomy" id="6130"/>
    <lineage>
        <taxon>Eukaryota</taxon>
        <taxon>Metazoa</taxon>
        <taxon>Cnidaria</taxon>
        <taxon>Anthozoa</taxon>
        <taxon>Hexacorallia</taxon>
        <taxon>Scleractinia</taxon>
        <taxon>Astrocoeniina</taxon>
        <taxon>Acroporidae</taxon>
        <taxon>Acropora</taxon>
    </lineage>
</organism>
<reference evidence="4" key="2">
    <citation type="journal article" date="2023" name="Science">
        <title>Genomic signatures of disease resistance in endangered staghorn corals.</title>
        <authorList>
            <person name="Vollmer S.V."/>
            <person name="Selwyn J.D."/>
            <person name="Despard B.A."/>
            <person name="Roesel C.L."/>
        </authorList>
    </citation>
    <scope>NUCLEOTIDE SEQUENCE</scope>
    <source>
        <strain evidence="4">K2</strain>
    </source>
</reference>
<dbReference type="Pfam" id="PF00078">
    <property type="entry name" value="RVT_1"/>
    <property type="match status" value="1"/>
</dbReference>
<proteinExistence type="predicted"/>
<dbReference type="Gene3D" id="1.10.150.130">
    <property type="match status" value="1"/>
</dbReference>
<comment type="caution">
    <text evidence="4">The sequence shown here is derived from an EMBL/GenBank/DDBJ whole genome shotgun (WGS) entry which is preliminary data.</text>
</comment>
<dbReference type="InterPro" id="IPR043502">
    <property type="entry name" value="DNA/RNA_pol_sf"/>
</dbReference>
<dbReference type="Gene3D" id="3.30.70.270">
    <property type="match status" value="1"/>
</dbReference>
<dbReference type="CDD" id="cd03714">
    <property type="entry name" value="RT_DIRS1"/>
    <property type="match status" value="1"/>
</dbReference>
<dbReference type="GO" id="GO:0015074">
    <property type="term" value="P:DNA integration"/>
    <property type="evidence" value="ECO:0007669"/>
    <property type="project" value="InterPro"/>
</dbReference>
<evidence type="ECO:0000256" key="1">
    <source>
        <dbReference type="ARBA" id="ARBA00023125"/>
    </source>
</evidence>
<dbReference type="SUPFAM" id="SSF56349">
    <property type="entry name" value="DNA breaking-rejoining enzymes"/>
    <property type="match status" value="1"/>
</dbReference>
<keyword evidence="1" id="KW-0238">DNA-binding</keyword>
<dbReference type="CDD" id="cd09275">
    <property type="entry name" value="RNase_HI_RT_DIRS1"/>
    <property type="match status" value="1"/>
</dbReference>
<dbReference type="InterPro" id="IPR043128">
    <property type="entry name" value="Rev_trsase/Diguanyl_cyclase"/>
</dbReference>
<dbReference type="InterPro" id="IPR000477">
    <property type="entry name" value="RT_dom"/>
</dbReference>
<dbReference type="GO" id="GO:0006310">
    <property type="term" value="P:DNA recombination"/>
    <property type="evidence" value="ECO:0007669"/>
    <property type="project" value="UniProtKB-KW"/>
</dbReference>
<dbReference type="EMBL" id="JARQWQ010000175">
    <property type="protein sequence ID" value="KAK2547617.1"/>
    <property type="molecule type" value="Genomic_DNA"/>
</dbReference>
<reference evidence="4" key="1">
    <citation type="journal article" date="2023" name="G3 (Bethesda)">
        <title>Whole genome assembly and annotation of the endangered Caribbean coral Acropora cervicornis.</title>
        <authorList>
            <person name="Selwyn J.D."/>
            <person name="Vollmer S.V."/>
        </authorList>
    </citation>
    <scope>NUCLEOTIDE SEQUENCE</scope>
    <source>
        <strain evidence="4">K2</strain>
    </source>
</reference>
<keyword evidence="2" id="KW-0233">DNA recombination</keyword>
<feature type="domain" description="Reverse transcriptase" evidence="3">
    <location>
        <begin position="1"/>
        <end position="121"/>
    </location>
</feature>
<evidence type="ECO:0000313" key="4">
    <source>
        <dbReference type="EMBL" id="KAK2547617.1"/>
    </source>
</evidence>
<dbReference type="InterPro" id="IPR011010">
    <property type="entry name" value="DNA_brk_join_enz"/>
</dbReference>
<dbReference type="InterPro" id="IPR010998">
    <property type="entry name" value="Integrase_recombinase_N"/>
</dbReference>
<sequence>MAVLDLKDAYYSVPINPQHRKYLRFEFKDTLFEFTCLPNGLASAPRVFTKVMKPVIAILRSKGYLLVIYIDDILLLAATPLDLSQAINDTISLLRSLGFTIHDTKSVTTPTQVVNFLGFILNSQNMTISMVPGNADMIKSKCHTLVHMEGPVQIRGVASVVGLMVSAFSDTSLKGSWGGVIEGTPNLTDGRWSYQESKFHINNLELKAILLALQSLCNHMQCCHIKLLCDNTTAVSYICNMGGTKSRVCNEADRASRIFHNSNTEWSLAPSVFDELRAKWGEPDIDRFASRLNYKVSQYVAWKPDPGAIAIVTFTLDWSRASLVAQDVEGEPLNIILDSWLKGTRKQYQTYVTAWLKFYKATSIGYIHPTLQQVQDFFTHQSKTVGYSAVATARSALSSFITVNGIAVGEHPLVSRFMSGLFNRKPALPRYTETWDPQIVLNYLKTFPAFDSMSLKQLTLKLLMLMARLSAQRIQSLQKLSLEEMRISAGKYTFYISALLKQTSANGRQNRHLFPVQFRSFDLDKRLCVVEFLEAYIKRTVPLRKGTKQLLICYKAPHGPASKDTISQWIKQTMKAAGIDTTVFKSHSTRSAATSAAKAANVPIQEIMNTAGWRSDSTFAKFYDYPIRRDNNFAEAVLSSTSLK</sequence>
<gene>
    <name evidence="4" type="ORF">P5673_032358</name>
</gene>
<dbReference type="GO" id="GO:0003677">
    <property type="term" value="F:DNA binding"/>
    <property type="evidence" value="ECO:0007669"/>
    <property type="project" value="UniProtKB-KW"/>
</dbReference>
<accession>A0AAD9PRD7</accession>
<dbReference type="Gene3D" id="1.10.443.10">
    <property type="entry name" value="Intergrase catalytic core"/>
    <property type="match status" value="1"/>
</dbReference>
<name>A0AAD9PRD7_ACRCE</name>
<dbReference type="PANTHER" id="PTHR35617">
    <property type="entry name" value="PHAGE_INTEGRASE DOMAIN-CONTAINING PROTEIN"/>
    <property type="match status" value="1"/>
</dbReference>
<dbReference type="Proteomes" id="UP001249851">
    <property type="component" value="Unassembled WGS sequence"/>
</dbReference>
<evidence type="ECO:0000256" key="2">
    <source>
        <dbReference type="ARBA" id="ARBA00023172"/>
    </source>
</evidence>
<protein>
    <submittedName>
        <fullName evidence="4">Gag-Pro-Pol polyprotein</fullName>
    </submittedName>
</protein>
<dbReference type="PROSITE" id="PS50878">
    <property type="entry name" value="RT_POL"/>
    <property type="match status" value="1"/>
</dbReference>
<dbReference type="PANTHER" id="PTHR35617:SF3">
    <property type="entry name" value="CORE-BINDING (CB) DOMAIN-CONTAINING PROTEIN"/>
    <property type="match status" value="1"/>
</dbReference>
<dbReference type="SUPFAM" id="SSF56672">
    <property type="entry name" value="DNA/RNA polymerases"/>
    <property type="match status" value="1"/>
</dbReference>
<dbReference type="InterPro" id="IPR002104">
    <property type="entry name" value="Integrase_catalytic"/>
</dbReference>
<dbReference type="AlphaFoldDB" id="A0AAD9PRD7"/>
<dbReference type="InterPro" id="IPR013762">
    <property type="entry name" value="Integrase-like_cat_sf"/>
</dbReference>
<keyword evidence="5" id="KW-1185">Reference proteome</keyword>
<evidence type="ECO:0000313" key="5">
    <source>
        <dbReference type="Proteomes" id="UP001249851"/>
    </source>
</evidence>